<organism evidence="2 3">
    <name type="scientific">Enterobacillus tribolii</name>
    <dbReference type="NCBI Taxonomy" id="1487935"/>
    <lineage>
        <taxon>Bacteria</taxon>
        <taxon>Pseudomonadati</taxon>
        <taxon>Pseudomonadota</taxon>
        <taxon>Gammaproteobacteria</taxon>
        <taxon>Enterobacterales</taxon>
        <taxon>Hafniaceae</taxon>
        <taxon>Enterobacillus</taxon>
    </lineage>
</organism>
<keyword evidence="3" id="KW-1185">Reference proteome</keyword>
<dbReference type="AlphaFoldDB" id="A0A370QM81"/>
<evidence type="ECO:0000313" key="2">
    <source>
        <dbReference type="EMBL" id="RDK89479.1"/>
    </source>
</evidence>
<protein>
    <submittedName>
        <fullName evidence="2">Uncharacterized protein DUF3296</fullName>
    </submittedName>
</protein>
<gene>
    <name evidence="2" type="ORF">C8D90_107130</name>
</gene>
<evidence type="ECO:0000259" key="1">
    <source>
        <dbReference type="Pfam" id="PF11726"/>
    </source>
</evidence>
<dbReference type="RefSeq" id="WP_115459355.1">
    <property type="nucleotide sequence ID" value="NZ_QRAP01000007.1"/>
</dbReference>
<dbReference type="InterPro" id="IPR057271">
    <property type="entry name" value="YagK_YfjJ_C"/>
</dbReference>
<name>A0A370QM81_9GAMM</name>
<feature type="domain" description="YagK/YfjJ C-terminal" evidence="1">
    <location>
        <begin position="23"/>
        <end position="205"/>
    </location>
</feature>
<dbReference type="Proteomes" id="UP000254848">
    <property type="component" value="Unassembled WGS sequence"/>
</dbReference>
<accession>A0A370QM81</accession>
<dbReference type="Pfam" id="PF11726">
    <property type="entry name" value="YagK_YfjJ_C"/>
    <property type="match status" value="1"/>
</dbReference>
<sequence>MSNEMGYNQHHINRIHETLQNSLREYPRTFILNIILRFPDANYESYKTDHQLITRFIESLKSQIKFTQKRKIKQGKRVHLSRVRYVWAREFGEEKGKKHYHVALILNNDAWYAAGTYYPKQGQYVHCLGVMIMDAWIRALKLHAQQDYQNKYYPLIEFVHEGDFNLNANGEHFAWYYDTIMRRLSYLAKRFSKDNSDAHRNFGCSQS</sequence>
<dbReference type="OrthoDB" id="5701642at2"/>
<dbReference type="EMBL" id="QRAP01000007">
    <property type="protein sequence ID" value="RDK89479.1"/>
    <property type="molecule type" value="Genomic_DNA"/>
</dbReference>
<reference evidence="2 3" key="1">
    <citation type="submission" date="2018-07" db="EMBL/GenBank/DDBJ databases">
        <title>Genomic Encyclopedia of Type Strains, Phase IV (KMG-IV): sequencing the most valuable type-strain genomes for metagenomic binning, comparative biology and taxonomic classification.</title>
        <authorList>
            <person name="Goeker M."/>
        </authorList>
    </citation>
    <scope>NUCLEOTIDE SEQUENCE [LARGE SCALE GENOMIC DNA]</scope>
    <source>
        <strain evidence="2 3">DSM 103736</strain>
    </source>
</reference>
<comment type="caution">
    <text evidence="2">The sequence shown here is derived from an EMBL/GenBank/DDBJ whole genome shotgun (WGS) entry which is preliminary data.</text>
</comment>
<proteinExistence type="predicted"/>
<evidence type="ECO:0000313" key="3">
    <source>
        <dbReference type="Proteomes" id="UP000254848"/>
    </source>
</evidence>